<dbReference type="Pfam" id="PF00132">
    <property type="entry name" value="Hexapep"/>
    <property type="match status" value="2"/>
</dbReference>
<gene>
    <name evidence="1" type="ORF">LCGC14_1659510</name>
</gene>
<evidence type="ECO:0000313" key="1">
    <source>
        <dbReference type="EMBL" id="KKM19056.1"/>
    </source>
</evidence>
<proteinExistence type="predicted"/>
<dbReference type="CDD" id="cd04645">
    <property type="entry name" value="LbH_gamma_CA_like"/>
    <property type="match status" value="1"/>
</dbReference>
<accession>A0A0F9HUJ5</accession>
<dbReference type="SUPFAM" id="SSF51161">
    <property type="entry name" value="Trimeric LpxA-like enzymes"/>
    <property type="match status" value="1"/>
</dbReference>
<dbReference type="InterPro" id="IPR047324">
    <property type="entry name" value="LbH_gamma_CA-like"/>
</dbReference>
<reference evidence="1" key="1">
    <citation type="journal article" date="2015" name="Nature">
        <title>Complex archaea that bridge the gap between prokaryotes and eukaryotes.</title>
        <authorList>
            <person name="Spang A."/>
            <person name="Saw J.H."/>
            <person name="Jorgensen S.L."/>
            <person name="Zaremba-Niedzwiedzka K."/>
            <person name="Martijn J."/>
            <person name="Lind A.E."/>
            <person name="van Eijk R."/>
            <person name="Schleper C."/>
            <person name="Guy L."/>
            <person name="Ettema T.J."/>
        </authorList>
    </citation>
    <scope>NUCLEOTIDE SEQUENCE</scope>
</reference>
<protein>
    <recommendedName>
        <fullName evidence="2">Gamma carbonic anhydrase family protein</fullName>
    </recommendedName>
</protein>
<comment type="caution">
    <text evidence="1">The sequence shown here is derived from an EMBL/GenBank/DDBJ whole genome shotgun (WGS) entry which is preliminary data.</text>
</comment>
<dbReference type="InterPro" id="IPR011004">
    <property type="entry name" value="Trimer_LpxA-like_sf"/>
</dbReference>
<sequence length="182" mass="19554">MPIIMPSPRTGKEPQIHESAYIAPTAVIIGDVIIGEGSNIWFGAVLRGDWGAIAIGKNSSIQENVTIHIEMGKSVMIGDNCIIGHHCMIHGPTEISNGCVIGVGAKVLHNSKLGEGCTVGAGAVLLNKEIPPRRLVVGIPADIKKKLPETGKLAGERTSKEYVKNGRTFKDFFEKNPEFNKF</sequence>
<dbReference type="EMBL" id="LAZR01014077">
    <property type="protein sequence ID" value="KKM19056.1"/>
    <property type="molecule type" value="Genomic_DNA"/>
</dbReference>
<dbReference type="InterPro" id="IPR050484">
    <property type="entry name" value="Transf_Hexapept/Carb_Anhydrase"/>
</dbReference>
<dbReference type="PANTHER" id="PTHR13061">
    <property type="entry name" value="DYNACTIN SUBUNIT P25"/>
    <property type="match status" value="1"/>
</dbReference>
<dbReference type="Gene3D" id="2.160.10.10">
    <property type="entry name" value="Hexapeptide repeat proteins"/>
    <property type="match status" value="1"/>
</dbReference>
<organism evidence="1">
    <name type="scientific">marine sediment metagenome</name>
    <dbReference type="NCBI Taxonomy" id="412755"/>
    <lineage>
        <taxon>unclassified sequences</taxon>
        <taxon>metagenomes</taxon>
        <taxon>ecological metagenomes</taxon>
    </lineage>
</organism>
<dbReference type="AlphaFoldDB" id="A0A0F9HUJ5"/>
<name>A0A0F9HUJ5_9ZZZZ</name>
<evidence type="ECO:0008006" key="2">
    <source>
        <dbReference type="Google" id="ProtNLM"/>
    </source>
</evidence>
<dbReference type="InterPro" id="IPR001451">
    <property type="entry name" value="Hexapep"/>
</dbReference>
<dbReference type="PANTHER" id="PTHR13061:SF29">
    <property type="entry name" value="GAMMA CARBONIC ANHYDRASE-LIKE 1, MITOCHONDRIAL-RELATED"/>
    <property type="match status" value="1"/>
</dbReference>